<reference evidence="2" key="1">
    <citation type="journal article" date="2011" name="Nat. Commun.">
        <title>Effector diversification within compartments of the Leptosphaeria maculans genome affected by Repeat-Induced Point mutations.</title>
        <authorList>
            <person name="Rouxel T."/>
            <person name="Grandaubert J."/>
            <person name="Hane J.K."/>
            <person name="Hoede C."/>
            <person name="van de Wouw A.P."/>
            <person name="Couloux A."/>
            <person name="Dominguez V."/>
            <person name="Anthouard V."/>
            <person name="Bally P."/>
            <person name="Bourras S."/>
            <person name="Cozijnsen A.J."/>
            <person name="Ciuffetti L.M."/>
            <person name="Degrave A."/>
            <person name="Dilmaghani A."/>
            <person name="Duret L."/>
            <person name="Fudal I."/>
            <person name="Goodwin S.B."/>
            <person name="Gout L."/>
            <person name="Glaser N."/>
            <person name="Linglin J."/>
            <person name="Kema G.H.J."/>
            <person name="Lapalu N."/>
            <person name="Lawrence C.B."/>
            <person name="May K."/>
            <person name="Meyer M."/>
            <person name="Ollivier B."/>
            <person name="Poulain J."/>
            <person name="Schoch C.L."/>
            <person name="Simon A."/>
            <person name="Spatafora J.W."/>
            <person name="Stachowiak A."/>
            <person name="Turgeon B.G."/>
            <person name="Tyler B.M."/>
            <person name="Vincent D."/>
            <person name="Weissenbach J."/>
            <person name="Amselem J."/>
            <person name="Quesneville H."/>
            <person name="Oliver R.P."/>
            <person name="Wincker P."/>
            <person name="Balesdent M.-H."/>
            <person name="Howlett B.J."/>
        </authorList>
    </citation>
    <scope>NUCLEOTIDE SEQUENCE [LARGE SCALE GENOMIC DNA]</scope>
    <source>
        <strain evidence="2">JN3 / isolate v23.1.3 / race Av1-4-5-6-7-8</strain>
    </source>
</reference>
<sequence>MQYVEDNVPTSLAPTVTATTHLFKVPTVMRTLVSIAIVDTDCDSWNQGPRWSAHEVTVTQQLKLPEMNAAFANQHTSLFGGLNSIREKDTPLPCVSRKRLEGGASAGDEWAWRKNRLYMGFDQESAMACRNKFSFLFGGRQETPSKAETLGAQSEGQPFLRSVTSTISTEKVDRGSLTLQGLRMLFFMFTDEMIRLSYNSAFGST</sequence>
<dbReference type="AlphaFoldDB" id="E4ZRP1"/>
<evidence type="ECO:0000313" key="2">
    <source>
        <dbReference type="Proteomes" id="UP000002668"/>
    </source>
</evidence>
<dbReference type="VEuPathDB" id="FungiDB:LEMA_P035620.1"/>
<keyword evidence="2" id="KW-1185">Reference proteome</keyword>
<accession>E4ZRP1</accession>
<gene>
    <name evidence="1" type="ORF">LEMA_P035620.1</name>
</gene>
<evidence type="ECO:0000313" key="1">
    <source>
        <dbReference type="EMBL" id="CBX93888.1"/>
    </source>
</evidence>
<dbReference type="EMBL" id="FP929116">
    <property type="protein sequence ID" value="CBX93888.1"/>
    <property type="molecule type" value="Genomic_DNA"/>
</dbReference>
<protein>
    <submittedName>
        <fullName evidence="1">Predicted protein</fullName>
    </submittedName>
</protein>
<name>E4ZRP1_LEPMJ</name>
<organism evidence="2">
    <name type="scientific">Leptosphaeria maculans (strain JN3 / isolate v23.1.3 / race Av1-4-5-6-7-8)</name>
    <name type="common">Blackleg fungus</name>
    <name type="synonym">Phoma lingam</name>
    <dbReference type="NCBI Taxonomy" id="985895"/>
    <lineage>
        <taxon>Eukaryota</taxon>
        <taxon>Fungi</taxon>
        <taxon>Dikarya</taxon>
        <taxon>Ascomycota</taxon>
        <taxon>Pezizomycotina</taxon>
        <taxon>Dothideomycetes</taxon>
        <taxon>Pleosporomycetidae</taxon>
        <taxon>Pleosporales</taxon>
        <taxon>Pleosporineae</taxon>
        <taxon>Leptosphaeriaceae</taxon>
        <taxon>Plenodomus</taxon>
        <taxon>Plenodomus lingam/Leptosphaeria maculans species complex</taxon>
    </lineage>
</organism>
<proteinExistence type="predicted"/>
<dbReference type="InParanoid" id="E4ZRP1"/>
<dbReference type="Proteomes" id="UP000002668">
    <property type="component" value="Genome"/>
</dbReference>
<dbReference type="HOGENOM" id="CLU_1337714_0_0_1"/>